<evidence type="ECO:0000256" key="8">
    <source>
        <dbReference type="ARBA" id="ARBA00047427"/>
    </source>
</evidence>
<evidence type="ECO:0000256" key="15">
    <source>
        <dbReference type="ARBA" id="ARBA00049322"/>
    </source>
</evidence>
<comment type="catalytic activity">
    <reaction evidence="10">
        <text>12-octadecanoyloxy-octadecanoate + H2O = 12-hydroxyoctadecanoate + octadecanoate + H(+)</text>
        <dbReference type="Rhea" id="RHEA:52080"/>
        <dbReference type="ChEBI" id="CHEBI:15377"/>
        <dbReference type="ChEBI" id="CHEBI:15378"/>
        <dbReference type="ChEBI" id="CHEBI:25629"/>
        <dbReference type="ChEBI" id="CHEBI:84201"/>
        <dbReference type="ChEBI" id="CHEBI:136330"/>
    </reaction>
    <physiologicalReaction direction="left-to-right" evidence="10">
        <dbReference type="Rhea" id="RHEA:52081"/>
    </physiologicalReaction>
</comment>
<sequence>MVYQTVLHVVLFVYEQFVAYSIYTLPHYTNESDFENTSYAEYAKDIQWAQTNFYRFYTNWNLMLQYLFVIFLLVEDFLRLTRFFPKLVHDRFSMFNSYVFFSLVFPVCTMVAGTFWALFWYDRELIWPPYADLILPFEMNIMIHGVIFILVVLILVTYRRPLPKLLYSMAVLFMYNGAYGLLTLETFFETGHWVYVFQNKLDLIWNTVSGLPMQLMGFAFLYLGRVLSEAIHGEVVHDKNRFDVQK</sequence>
<name>A0A1S3DVI3_DIACI</name>
<comment type="catalytic activity">
    <reaction evidence="9">
        <text>9-hexadecanoyloxy-octadecanoate + H2O = 9-hydroxy-octadecanoate + hexadecanoate + H(+)</text>
        <dbReference type="Rhea" id="RHEA:52052"/>
        <dbReference type="ChEBI" id="CHEBI:7896"/>
        <dbReference type="ChEBI" id="CHEBI:15377"/>
        <dbReference type="ChEBI" id="CHEBI:15378"/>
        <dbReference type="ChEBI" id="CHEBI:83670"/>
        <dbReference type="ChEBI" id="CHEBI:136286"/>
    </reaction>
    <physiologicalReaction direction="left-to-right" evidence="9">
        <dbReference type="Rhea" id="RHEA:52053"/>
    </physiologicalReaction>
</comment>
<proteinExistence type="inferred from homology"/>
<comment type="catalytic activity">
    <reaction evidence="13">
        <text>9-octadecanoyloxy-octadecanoate + H2O = 9-hydroxy-octadecanoate + octadecanoate + H(+)</text>
        <dbReference type="Rhea" id="RHEA:52096"/>
        <dbReference type="ChEBI" id="CHEBI:15377"/>
        <dbReference type="ChEBI" id="CHEBI:15378"/>
        <dbReference type="ChEBI" id="CHEBI:25629"/>
        <dbReference type="ChEBI" id="CHEBI:136286"/>
        <dbReference type="ChEBI" id="CHEBI:136373"/>
    </reaction>
    <physiologicalReaction direction="left-to-right" evidence="13">
        <dbReference type="Rhea" id="RHEA:52097"/>
    </physiologicalReaction>
</comment>
<comment type="catalytic activity">
    <reaction evidence="15">
        <text>13-(9Z-hexadecenoyloxy)-octadecanoate + H2O = 13-hydroxy-octadecanoate + (9Z)-hexadecenoate + H(+)</text>
        <dbReference type="Rhea" id="RHEA:52076"/>
        <dbReference type="ChEBI" id="CHEBI:15377"/>
        <dbReference type="ChEBI" id="CHEBI:15378"/>
        <dbReference type="ChEBI" id="CHEBI:32372"/>
        <dbReference type="ChEBI" id="CHEBI:136304"/>
        <dbReference type="ChEBI" id="CHEBI:136315"/>
    </reaction>
    <physiologicalReaction direction="left-to-right" evidence="15">
        <dbReference type="Rhea" id="RHEA:52077"/>
    </physiologicalReaction>
</comment>
<keyword evidence="5 17" id="KW-1133">Transmembrane helix</keyword>
<comment type="catalytic activity">
    <reaction evidence="16">
        <text>12-(9Z-hexadecenoyloxy)-octadecanoate + H2O = 12-hydroxyoctadecanoate + (9Z)-hexadecenoate + H(+)</text>
        <dbReference type="Rhea" id="RHEA:52072"/>
        <dbReference type="ChEBI" id="CHEBI:15377"/>
        <dbReference type="ChEBI" id="CHEBI:15378"/>
        <dbReference type="ChEBI" id="CHEBI:32372"/>
        <dbReference type="ChEBI" id="CHEBI:84201"/>
        <dbReference type="ChEBI" id="CHEBI:136312"/>
    </reaction>
    <physiologicalReaction direction="left-to-right" evidence="16">
        <dbReference type="Rhea" id="RHEA:52073"/>
    </physiologicalReaction>
</comment>
<comment type="catalytic activity">
    <reaction evidence="14">
        <text>13-(9Z-octadecenoyloxy)-octadecanoate + H2O = 13-hydroxy-octadecanoate + (9Z)-octadecenoate + H(+)</text>
        <dbReference type="Rhea" id="RHEA:52064"/>
        <dbReference type="ChEBI" id="CHEBI:15377"/>
        <dbReference type="ChEBI" id="CHEBI:15378"/>
        <dbReference type="ChEBI" id="CHEBI:30823"/>
        <dbReference type="ChEBI" id="CHEBI:136303"/>
        <dbReference type="ChEBI" id="CHEBI:136304"/>
    </reaction>
    <physiologicalReaction direction="left-to-right" evidence="14">
        <dbReference type="Rhea" id="RHEA:52065"/>
    </physiologicalReaction>
</comment>
<evidence type="ECO:0000256" key="5">
    <source>
        <dbReference type="ARBA" id="ARBA00022989"/>
    </source>
</evidence>
<comment type="catalytic activity">
    <reaction evidence="7">
        <text>12-hexadecanoyloxy-octadecanoate + H2O = 12-hydroxyoctadecanoate + hexadecanoate + H(+)</text>
        <dbReference type="Rhea" id="RHEA:52056"/>
        <dbReference type="ChEBI" id="CHEBI:7896"/>
        <dbReference type="ChEBI" id="CHEBI:15377"/>
        <dbReference type="ChEBI" id="CHEBI:15378"/>
        <dbReference type="ChEBI" id="CHEBI:83677"/>
        <dbReference type="ChEBI" id="CHEBI:84201"/>
    </reaction>
    <physiologicalReaction direction="left-to-right" evidence="7">
        <dbReference type="Rhea" id="RHEA:52057"/>
    </physiologicalReaction>
</comment>
<dbReference type="Pfam" id="PF04750">
    <property type="entry name" value="Far-17a_AIG1"/>
    <property type="match status" value="1"/>
</dbReference>
<comment type="catalytic activity">
    <reaction evidence="11">
        <text>12-(9Z-octadecenoyloxy)-octadecanoate + H2O = 12-hydroxyoctadecanoate + (9Z)-octadecenoate + H(+)</text>
        <dbReference type="Rhea" id="RHEA:52060"/>
        <dbReference type="ChEBI" id="CHEBI:15377"/>
        <dbReference type="ChEBI" id="CHEBI:15378"/>
        <dbReference type="ChEBI" id="CHEBI:30823"/>
        <dbReference type="ChEBI" id="CHEBI:84201"/>
        <dbReference type="ChEBI" id="CHEBI:136302"/>
    </reaction>
    <physiologicalReaction direction="left-to-right" evidence="11">
        <dbReference type="Rhea" id="RHEA:52061"/>
    </physiologicalReaction>
</comment>
<comment type="catalytic activity">
    <reaction evidence="1">
        <text>9-(9Z-hexadecenoyloxy)-octadecanoate + H2O = (9Z)-hexadecenoate + 9-hydroxy-octadecanoate + H(+)</text>
        <dbReference type="Rhea" id="RHEA:52068"/>
        <dbReference type="ChEBI" id="CHEBI:15377"/>
        <dbReference type="ChEBI" id="CHEBI:15378"/>
        <dbReference type="ChEBI" id="CHEBI:32372"/>
        <dbReference type="ChEBI" id="CHEBI:136286"/>
        <dbReference type="ChEBI" id="CHEBI:136309"/>
    </reaction>
    <physiologicalReaction direction="left-to-right" evidence="1">
        <dbReference type="Rhea" id="RHEA:52069"/>
    </physiologicalReaction>
</comment>
<evidence type="ECO:0000256" key="12">
    <source>
        <dbReference type="ARBA" id="ARBA00048800"/>
    </source>
</evidence>
<keyword evidence="18" id="KW-1185">Reference proteome</keyword>
<evidence type="ECO:0000256" key="6">
    <source>
        <dbReference type="ARBA" id="ARBA00023136"/>
    </source>
</evidence>
<dbReference type="RefSeq" id="XP_008488283.1">
    <property type="nucleotide sequence ID" value="XM_008490061.3"/>
</dbReference>
<comment type="similarity">
    <text evidence="3">Belongs to the AIG1 family.</text>
</comment>
<evidence type="ECO:0000256" key="14">
    <source>
        <dbReference type="ARBA" id="ARBA00049296"/>
    </source>
</evidence>
<organism evidence="18 19">
    <name type="scientific">Diaphorina citri</name>
    <name type="common">Asian citrus psyllid</name>
    <dbReference type="NCBI Taxonomy" id="121845"/>
    <lineage>
        <taxon>Eukaryota</taxon>
        <taxon>Metazoa</taxon>
        <taxon>Ecdysozoa</taxon>
        <taxon>Arthropoda</taxon>
        <taxon>Hexapoda</taxon>
        <taxon>Insecta</taxon>
        <taxon>Pterygota</taxon>
        <taxon>Neoptera</taxon>
        <taxon>Paraneoptera</taxon>
        <taxon>Hemiptera</taxon>
        <taxon>Sternorrhyncha</taxon>
        <taxon>Psylloidea</taxon>
        <taxon>Psyllidae</taxon>
        <taxon>Diaphorininae</taxon>
        <taxon>Diaphorina</taxon>
    </lineage>
</organism>
<feature type="transmembrane region" description="Helical" evidence="17">
    <location>
        <begin position="204"/>
        <end position="223"/>
    </location>
</feature>
<evidence type="ECO:0000313" key="19">
    <source>
        <dbReference type="RefSeq" id="XP_008488283.1"/>
    </source>
</evidence>
<dbReference type="GeneID" id="103525017"/>
<dbReference type="InterPro" id="IPR006838">
    <property type="entry name" value="ADTRP_AIG1"/>
</dbReference>
<dbReference type="GO" id="GO:0012505">
    <property type="term" value="C:endomembrane system"/>
    <property type="evidence" value="ECO:0007669"/>
    <property type="project" value="UniProtKB-SubCell"/>
</dbReference>
<evidence type="ECO:0000256" key="16">
    <source>
        <dbReference type="ARBA" id="ARBA00049428"/>
    </source>
</evidence>
<comment type="catalytic activity">
    <reaction evidence="12">
        <text>9-(9Z-octadecenoyloxy)-octadecanoate + H2O = 9-hydroxy-octadecanoate + (9Z)-octadecenoate + H(+)</text>
        <dbReference type="Rhea" id="RHEA:52048"/>
        <dbReference type="ChEBI" id="CHEBI:15377"/>
        <dbReference type="ChEBI" id="CHEBI:15378"/>
        <dbReference type="ChEBI" id="CHEBI:30823"/>
        <dbReference type="ChEBI" id="CHEBI:136282"/>
        <dbReference type="ChEBI" id="CHEBI:136286"/>
    </reaction>
    <physiologicalReaction direction="left-to-right" evidence="12">
        <dbReference type="Rhea" id="RHEA:52049"/>
    </physiologicalReaction>
</comment>
<dbReference type="AlphaFoldDB" id="A0A1S3DVI3"/>
<protein>
    <submittedName>
        <fullName evidence="19">Androgen-dependent TFPI-regulating protein-like</fullName>
    </submittedName>
</protein>
<accession>A0A1S3DVI3</accession>
<comment type="subcellular location">
    <subcellularLocation>
        <location evidence="2">Endomembrane system</location>
        <topology evidence="2">Multi-pass membrane protein</topology>
    </subcellularLocation>
</comment>
<feature type="transmembrane region" description="Helical" evidence="17">
    <location>
        <begin position="60"/>
        <end position="78"/>
    </location>
</feature>
<dbReference type="PANTHER" id="PTHR10989:SF16">
    <property type="entry name" value="AT02829P-RELATED"/>
    <property type="match status" value="1"/>
</dbReference>
<comment type="catalytic activity">
    <reaction evidence="8">
        <text>13-octadecanoyloxy-octadecanoate + H2O = 13-hydroxy-octadecanoate + octadecanoate + H(+)</text>
        <dbReference type="Rhea" id="RHEA:52084"/>
        <dbReference type="ChEBI" id="CHEBI:15377"/>
        <dbReference type="ChEBI" id="CHEBI:15378"/>
        <dbReference type="ChEBI" id="CHEBI:25629"/>
        <dbReference type="ChEBI" id="CHEBI:136304"/>
        <dbReference type="ChEBI" id="CHEBI:136335"/>
    </reaction>
    <physiologicalReaction direction="left-to-right" evidence="8">
        <dbReference type="Rhea" id="RHEA:52085"/>
    </physiologicalReaction>
</comment>
<dbReference type="Proteomes" id="UP000079169">
    <property type="component" value="Unplaced"/>
</dbReference>
<evidence type="ECO:0000256" key="17">
    <source>
        <dbReference type="SAM" id="Phobius"/>
    </source>
</evidence>
<evidence type="ECO:0000256" key="3">
    <source>
        <dbReference type="ARBA" id="ARBA00009300"/>
    </source>
</evidence>
<evidence type="ECO:0000256" key="4">
    <source>
        <dbReference type="ARBA" id="ARBA00022692"/>
    </source>
</evidence>
<dbReference type="KEGG" id="dci:103525017"/>
<feature type="transmembrane region" description="Helical" evidence="17">
    <location>
        <begin position="141"/>
        <end position="158"/>
    </location>
</feature>
<evidence type="ECO:0000256" key="9">
    <source>
        <dbReference type="ARBA" id="ARBA00047863"/>
    </source>
</evidence>
<gene>
    <name evidence="19" type="primary">LOC103525017</name>
</gene>
<evidence type="ECO:0000256" key="13">
    <source>
        <dbReference type="ARBA" id="ARBA00049221"/>
    </source>
</evidence>
<evidence type="ECO:0000256" key="2">
    <source>
        <dbReference type="ARBA" id="ARBA00004127"/>
    </source>
</evidence>
<evidence type="ECO:0000256" key="11">
    <source>
        <dbReference type="ARBA" id="ARBA00048701"/>
    </source>
</evidence>
<dbReference type="OrthoDB" id="1898221at2759"/>
<dbReference type="PaxDb" id="121845-A0A1S3DVI3"/>
<keyword evidence="6 17" id="KW-0472">Membrane</keyword>
<feature type="transmembrane region" description="Helical" evidence="17">
    <location>
        <begin position="98"/>
        <end position="121"/>
    </location>
</feature>
<dbReference type="OMA" id="FEMNIMI"/>
<evidence type="ECO:0000256" key="7">
    <source>
        <dbReference type="ARBA" id="ARBA00047368"/>
    </source>
</evidence>
<keyword evidence="4 17" id="KW-0812">Transmembrane</keyword>
<evidence type="ECO:0000313" key="18">
    <source>
        <dbReference type="Proteomes" id="UP000079169"/>
    </source>
</evidence>
<reference evidence="19" key="1">
    <citation type="submission" date="2025-08" db="UniProtKB">
        <authorList>
            <consortium name="RefSeq"/>
        </authorList>
    </citation>
    <scope>IDENTIFICATION</scope>
</reference>
<feature type="transmembrane region" description="Helical" evidence="17">
    <location>
        <begin position="165"/>
        <end position="184"/>
    </location>
</feature>
<dbReference type="PANTHER" id="PTHR10989">
    <property type="entry name" value="ANDROGEN-INDUCED PROTEIN 1-RELATED"/>
    <property type="match status" value="1"/>
</dbReference>
<evidence type="ECO:0000256" key="10">
    <source>
        <dbReference type="ARBA" id="ARBA00048680"/>
    </source>
</evidence>
<evidence type="ECO:0000256" key="1">
    <source>
        <dbReference type="ARBA" id="ARBA00000923"/>
    </source>
</evidence>
<dbReference type="GO" id="GO:0016020">
    <property type="term" value="C:membrane"/>
    <property type="evidence" value="ECO:0007669"/>
    <property type="project" value="InterPro"/>
</dbReference>